<dbReference type="InterPro" id="IPR003594">
    <property type="entry name" value="HATPase_dom"/>
</dbReference>
<evidence type="ECO:0000256" key="5">
    <source>
        <dbReference type="ARBA" id="ARBA00023012"/>
    </source>
</evidence>
<sequence length="868" mass="94283">MARGERPSIKVRIYSLVWACALPAIVGFSLLTAHFIARERDQIRRDTLITARALIHAVDRDLNTGISVALALAQSPSLDKGDFAAFHAEATRALRPEFPGLNFVLHDRNSVQLLNTVRPYGGLLPDPGSAARIRKVFDTGKPVISDVFIGGALKRPLVAIHAPVLRGGKVVYCISVAFVPERLGQVLKEQRLSSDRVVGIFDSQGVIVARSHDPEKFVGKKGSATLLAQMPLKPEAAIESITLEGVQVYSMYSRSVTSGWTVVIGVPRSVVISEMLASIKWISCVVALLLLAGFGVAWVFARNIGRAVATLSAAALALGGRGKVELSERPMFREADDAIHTLQQVEQELEAHRNHLENLIEERTQQLQAANAAKDAFVANMSHELRTPMNAVLGMAHLLGTTPLSQEQSRYLEMIRASGQSLMGILNDILDFSKMQAGKVELHPVRFKLDDVMHSLATIMSVSAGEKELELCIGVDPDVPRVLFGDALRLQQVLVNLAGNAIKFTEKGEVAVSVQRACDASALRFTVRDTGIGMSDEQLSRLFSPFMQGDLSFTRRFGGTGLGLTISKGLVDLLGGTMQVRSEPGKGSEFQFTLAFAAAEDTEPRPQCKLHALIVDDNQTSRIFISKTIQAWNWSSDSAATGEEALFRLRSDTHYDVVLIDSLLPGMGDMALIRAIQELAPIPVICMVNAYTRGKLMQEMAEARAAAFLTKPVTASSLFDAVQTALAPTPDAVRLPQEHALPDLHGVRVLLVEDNPINQNVAKGILEQSGASVTVAENGQQAVDLLGDIGYDLVLMDVQMPVMDGFTATRKIRDELGLSLPVIAMTAGVMESEREQCTSAGMNDFIPKPIDVEHMFATLIRYLPVGRR</sequence>
<proteinExistence type="predicted"/>
<evidence type="ECO:0000256" key="6">
    <source>
        <dbReference type="ARBA" id="ARBA00023026"/>
    </source>
</evidence>
<dbReference type="Pfam" id="PF02518">
    <property type="entry name" value="HATPase_c"/>
    <property type="match status" value="1"/>
</dbReference>
<dbReference type="PROSITE" id="PS50110">
    <property type="entry name" value="RESPONSE_REGULATORY"/>
    <property type="match status" value="2"/>
</dbReference>
<feature type="modified residue" description="4-aspartylphosphate" evidence="9">
    <location>
        <position position="797"/>
    </location>
</feature>
<dbReference type="CDD" id="cd16922">
    <property type="entry name" value="HATPase_EvgS-ArcB-TorS-like"/>
    <property type="match status" value="1"/>
</dbReference>
<accession>A0A1M7LCL2</accession>
<dbReference type="Pfam" id="PF00512">
    <property type="entry name" value="HisKA"/>
    <property type="match status" value="1"/>
</dbReference>
<dbReference type="InterPro" id="IPR036097">
    <property type="entry name" value="HisK_dim/P_sf"/>
</dbReference>
<dbReference type="SUPFAM" id="SSF55874">
    <property type="entry name" value="ATPase domain of HSP90 chaperone/DNA topoisomerase II/histidine kinase"/>
    <property type="match status" value="1"/>
</dbReference>
<keyword evidence="6" id="KW-0843">Virulence</keyword>
<feature type="domain" description="Response regulatory" evidence="13">
    <location>
        <begin position="748"/>
        <end position="863"/>
    </location>
</feature>
<evidence type="ECO:0000256" key="4">
    <source>
        <dbReference type="ARBA" id="ARBA00022729"/>
    </source>
</evidence>
<dbReference type="PANTHER" id="PTHR45339">
    <property type="entry name" value="HYBRID SIGNAL TRANSDUCTION HISTIDINE KINASE J"/>
    <property type="match status" value="1"/>
</dbReference>
<dbReference type="InterPro" id="IPR004358">
    <property type="entry name" value="Sig_transdc_His_kin-like_C"/>
</dbReference>
<dbReference type="STRING" id="551987.SAMN05192549_102427"/>
<organism evidence="14 15">
    <name type="scientific">Duganella sacchari</name>
    <dbReference type="NCBI Taxonomy" id="551987"/>
    <lineage>
        <taxon>Bacteria</taxon>
        <taxon>Pseudomonadati</taxon>
        <taxon>Pseudomonadota</taxon>
        <taxon>Betaproteobacteria</taxon>
        <taxon>Burkholderiales</taxon>
        <taxon>Oxalobacteraceae</taxon>
        <taxon>Telluria group</taxon>
        <taxon>Duganella</taxon>
    </lineage>
</organism>
<feature type="transmembrane region" description="Helical" evidence="11">
    <location>
        <begin position="16"/>
        <end position="37"/>
    </location>
</feature>
<evidence type="ECO:0000256" key="3">
    <source>
        <dbReference type="ARBA" id="ARBA00022553"/>
    </source>
</evidence>
<evidence type="ECO:0000256" key="1">
    <source>
        <dbReference type="ARBA" id="ARBA00000085"/>
    </source>
</evidence>
<keyword evidence="4" id="KW-0732">Signal</keyword>
<gene>
    <name evidence="14" type="ORF">SAMN05192549_102427</name>
</gene>
<dbReference type="AlphaFoldDB" id="A0A1M7LCL2"/>
<dbReference type="Pfam" id="PF00072">
    <property type="entry name" value="Response_reg"/>
    <property type="match status" value="2"/>
</dbReference>
<dbReference type="InterPro" id="IPR011006">
    <property type="entry name" value="CheY-like_superfamily"/>
</dbReference>
<reference evidence="15" key="1">
    <citation type="submission" date="2016-11" db="EMBL/GenBank/DDBJ databases">
        <authorList>
            <person name="Varghese N."/>
            <person name="Submissions S."/>
        </authorList>
    </citation>
    <scope>NUCLEOTIDE SEQUENCE [LARGE SCALE GENOMIC DNA]</scope>
    <source>
        <strain evidence="15">Sac-22</strain>
    </source>
</reference>
<feature type="domain" description="Histidine kinase" evidence="12">
    <location>
        <begin position="380"/>
        <end position="598"/>
    </location>
</feature>
<dbReference type="InterPro" id="IPR005467">
    <property type="entry name" value="His_kinase_dom"/>
</dbReference>
<keyword evidence="10" id="KW-0175">Coiled coil</keyword>
<keyword evidence="14" id="KW-0418">Kinase</keyword>
<comment type="function">
    <text evidence="7">Member of the two-component regulatory system BvgS/BvgA. Phosphorylates BvgA via a four-step phosphorelay in response to environmental signals.</text>
</comment>
<dbReference type="CDD" id="cd18774">
    <property type="entry name" value="PDC2_HK_sensor"/>
    <property type="match status" value="1"/>
</dbReference>
<dbReference type="GO" id="GO:0000155">
    <property type="term" value="F:phosphorelay sensor kinase activity"/>
    <property type="evidence" value="ECO:0007669"/>
    <property type="project" value="InterPro"/>
</dbReference>
<dbReference type="RefSeq" id="WP_072782336.1">
    <property type="nucleotide sequence ID" value="NZ_FRCX01000002.1"/>
</dbReference>
<keyword evidence="3 9" id="KW-0597">Phosphoprotein</keyword>
<dbReference type="SMART" id="SM00388">
    <property type="entry name" value="HisKA"/>
    <property type="match status" value="1"/>
</dbReference>
<dbReference type="EMBL" id="FRCX01000002">
    <property type="protein sequence ID" value="SHM75834.1"/>
    <property type="molecule type" value="Genomic_DNA"/>
</dbReference>
<evidence type="ECO:0000256" key="10">
    <source>
        <dbReference type="SAM" id="Coils"/>
    </source>
</evidence>
<dbReference type="Gene3D" id="3.30.565.10">
    <property type="entry name" value="Histidine kinase-like ATPase, C-terminal domain"/>
    <property type="match status" value="1"/>
</dbReference>
<comment type="catalytic activity">
    <reaction evidence="1">
        <text>ATP + protein L-histidine = ADP + protein N-phospho-L-histidine.</text>
        <dbReference type="EC" id="2.7.13.3"/>
    </reaction>
</comment>
<evidence type="ECO:0000256" key="2">
    <source>
        <dbReference type="ARBA" id="ARBA00012438"/>
    </source>
</evidence>
<evidence type="ECO:0000256" key="9">
    <source>
        <dbReference type="PROSITE-ProRule" id="PRU00169"/>
    </source>
</evidence>
<dbReference type="CDD" id="cd17546">
    <property type="entry name" value="REC_hyHK_CKI1_RcsC-like"/>
    <property type="match status" value="1"/>
</dbReference>
<dbReference type="InterPro" id="IPR003661">
    <property type="entry name" value="HisK_dim/P_dom"/>
</dbReference>
<evidence type="ECO:0000313" key="14">
    <source>
        <dbReference type="EMBL" id="SHM75834.1"/>
    </source>
</evidence>
<dbReference type="InterPro" id="IPR001789">
    <property type="entry name" value="Sig_transdc_resp-reg_receiver"/>
</dbReference>
<name>A0A1M7LCL2_9BURK</name>
<feature type="modified residue" description="4-aspartylphosphate" evidence="9">
    <location>
        <position position="661"/>
    </location>
</feature>
<dbReference type="EC" id="2.7.13.3" evidence="2"/>
<keyword evidence="11" id="KW-0472">Membrane</keyword>
<dbReference type="FunFam" id="3.30.565.10:FF:000010">
    <property type="entry name" value="Sensor histidine kinase RcsC"/>
    <property type="match status" value="1"/>
</dbReference>
<dbReference type="Gene3D" id="3.40.50.2300">
    <property type="match status" value="2"/>
</dbReference>
<dbReference type="CDD" id="cd00082">
    <property type="entry name" value="HisKA"/>
    <property type="match status" value="1"/>
</dbReference>
<keyword evidence="11" id="KW-0812">Transmembrane</keyword>
<protein>
    <recommendedName>
        <fullName evidence="8">Virulence sensor protein BvgS</fullName>
        <ecNumber evidence="2">2.7.13.3</ecNumber>
    </recommendedName>
</protein>
<dbReference type="Proteomes" id="UP000184339">
    <property type="component" value="Unassembled WGS sequence"/>
</dbReference>
<evidence type="ECO:0000256" key="8">
    <source>
        <dbReference type="ARBA" id="ARBA00070152"/>
    </source>
</evidence>
<dbReference type="SUPFAM" id="SSF47384">
    <property type="entry name" value="Homodimeric domain of signal transducing histidine kinase"/>
    <property type="match status" value="1"/>
</dbReference>
<keyword evidence="5" id="KW-0902">Two-component regulatory system</keyword>
<feature type="coiled-coil region" evidence="10">
    <location>
        <begin position="335"/>
        <end position="376"/>
    </location>
</feature>
<dbReference type="SMART" id="SM00387">
    <property type="entry name" value="HATPase_c"/>
    <property type="match status" value="1"/>
</dbReference>
<evidence type="ECO:0000256" key="7">
    <source>
        <dbReference type="ARBA" id="ARBA00058004"/>
    </source>
</evidence>
<dbReference type="OrthoDB" id="8867144at2"/>
<evidence type="ECO:0000259" key="12">
    <source>
        <dbReference type="PROSITE" id="PS50109"/>
    </source>
</evidence>
<dbReference type="PANTHER" id="PTHR45339:SF1">
    <property type="entry name" value="HYBRID SIGNAL TRANSDUCTION HISTIDINE KINASE J"/>
    <property type="match status" value="1"/>
</dbReference>
<dbReference type="PRINTS" id="PR00344">
    <property type="entry name" value="BCTRLSENSOR"/>
</dbReference>
<dbReference type="PROSITE" id="PS50890">
    <property type="entry name" value="PUA"/>
    <property type="match status" value="1"/>
</dbReference>
<evidence type="ECO:0000256" key="11">
    <source>
        <dbReference type="SAM" id="Phobius"/>
    </source>
</evidence>
<dbReference type="SMART" id="SM00448">
    <property type="entry name" value="REC"/>
    <property type="match status" value="2"/>
</dbReference>
<keyword evidence="15" id="KW-1185">Reference proteome</keyword>
<dbReference type="SUPFAM" id="SSF52172">
    <property type="entry name" value="CheY-like"/>
    <property type="match status" value="2"/>
</dbReference>
<evidence type="ECO:0000313" key="15">
    <source>
        <dbReference type="Proteomes" id="UP000184339"/>
    </source>
</evidence>
<dbReference type="Gene3D" id="3.30.450.20">
    <property type="entry name" value="PAS domain"/>
    <property type="match status" value="2"/>
</dbReference>
<feature type="transmembrane region" description="Helical" evidence="11">
    <location>
        <begin position="281"/>
        <end position="301"/>
    </location>
</feature>
<keyword evidence="11" id="KW-1133">Transmembrane helix</keyword>
<dbReference type="InterPro" id="IPR036890">
    <property type="entry name" value="HATPase_C_sf"/>
</dbReference>
<dbReference type="PROSITE" id="PS50109">
    <property type="entry name" value="HIS_KIN"/>
    <property type="match status" value="1"/>
</dbReference>
<keyword evidence="14" id="KW-0808">Transferase</keyword>
<dbReference type="CDD" id="cd00156">
    <property type="entry name" value="REC"/>
    <property type="match status" value="1"/>
</dbReference>
<evidence type="ECO:0000259" key="13">
    <source>
        <dbReference type="PROSITE" id="PS50110"/>
    </source>
</evidence>
<dbReference type="Gene3D" id="1.10.287.130">
    <property type="match status" value="1"/>
</dbReference>
<feature type="domain" description="Response regulatory" evidence="13">
    <location>
        <begin position="611"/>
        <end position="726"/>
    </location>
</feature>